<dbReference type="Pfam" id="PF14584">
    <property type="entry name" value="DUF4446"/>
    <property type="match status" value="1"/>
</dbReference>
<evidence type="ECO:0000313" key="3">
    <source>
        <dbReference type="Proteomes" id="UP000726170"/>
    </source>
</evidence>
<sequence>MESLINLISEYQLILLIVGLCLILILFLIITIQFSAINKLERRYRKFMRGVDGKNIEEIVISCLDKVDNFTENMDDLKIISKEIDIKLNNCIQKTSIVRYRAFENVGSDLSYSIALLDNKNDGIILTGIYGRNDSTTYAKPIDKGLSRYELSEEEKYVLKDAMSKGI</sequence>
<organism evidence="2 3">
    <name type="scientific">Clostridium mobile</name>
    <dbReference type="NCBI Taxonomy" id="2841512"/>
    <lineage>
        <taxon>Bacteria</taxon>
        <taxon>Bacillati</taxon>
        <taxon>Bacillota</taxon>
        <taxon>Clostridia</taxon>
        <taxon>Eubacteriales</taxon>
        <taxon>Clostridiaceae</taxon>
        <taxon>Clostridium</taxon>
    </lineage>
</organism>
<dbReference type="InterPro" id="IPR027981">
    <property type="entry name" value="DUF4446"/>
</dbReference>
<evidence type="ECO:0000256" key="1">
    <source>
        <dbReference type="SAM" id="Phobius"/>
    </source>
</evidence>
<dbReference type="Proteomes" id="UP000726170">
    <property type="component" value="Unassembled WGS sequence"/>
</dbReference>
<keyword evidence="1" id="KW-1133">Transmembrane helix</keyword>
<gene>
    <name evidence="2" type="ORF">KQI86_19000</name>
</gene>
<keyword evidence="3" id="KW-1185">Reference proteome</keyword>
<dbReference type="EMBL" id="JAHLQF010000005">
    <property type="protein sequence ID" value="MBU5486392.1"/>
    <property type="molecule type" value="Genomic_DNA"/>
</dbReference>
<feature type="transmembrane region" description="Helical" evidence="1">
    <location>
        <begin position="12"/>
        <end position="37"/>
    </location>
</feature>
<accession>A0ABS6EMC8</accession>
<dbReference type="RefSeq" id="WP_216440994.1">
    <property type="nucleotide sequence ID" value="NZ_JAHLQF010000005.1"/>
</dbReference>
<keyword evidence="1" id="KW-0812">Transmembrane</keyword>
<evidence type="ECO:0000313" key="2">
    <source>
        <dbReference type="EMBL" id="MBU5486392.1"/>
    </source>
</evidence>
<protein>
    <submittedName>
        <fullName evidence="2">DUF4446 family protein</fullName>
    </submittedName>
</protein>
<name>A0ABS6EMC8_9CLOT</name>
<comment type="caution">
    <text evidence="2">The sequence shown here is derived from an EMBL/GenBank/DDBJ whole genome shotgun (WGS) entry which is preliminary data.</text>
</comment>
<proteinExistence type="predicted"/>
<reference evidence="2 3" key="1">
    <citation type="submission" date="2021-06" db="EMBL/GenBank/DDBJ databases">
        <authorList>
            <person name="Sun Q."/>
            <person name="Li D."/>
        </authorList>
    </citation>
    <scope>NUCLEOTIDE SEQUENCE [LARGE SCALE GENOMIC DNA]</scope>
    <source>
        <strain evidence="2 3">MSJ-11</strain>
    </source>
</reference>
<keyword evidence="1" id="KW-0472">Membrane</keyword>